<evidence type="ECO:0000259" key="1">
    <source>
        <dbReference type="PROSITE" id="PS50805"/>
    </source>
</evidence>
<dbReference type="GeneID" id="103593284"/>
<feature type="domain" description="KRAB" evidence="1">
    <location>
        <begin position="13"/>
        <end position="83"/>
    </location>
</feature>
<evidence type="ECO:0000313" key="2">
    <source>
        <dbReference type="Proteomes" id="UP000694923"/>
    </source>
</evidence>
<name>A0ABM0R1H2_GALVR</name>
<protein>
    <submittedName>
        <fullName evidence="3">Zinc finger protein 560-like</fullName>
    </submittedName>
</protein>
<dbReference type="Proteomes" id="UP000694923">
    <property type="component" value="Unplaced"/>
</dbReference>
<dbReference type="Pfam" id="PF01352">
    <property type="entry name" value="KRAB"/>
    <property type="match status" value="1"/>
</dbReference>
<dbReference type="InterPro" id="IPR036051">
    <property type="entry name" value="KRAB_dom_sf"/>
</dbReference>
<dbReference type="CDD" id="cd07765">
    <property type="entry name" value="KRAB_A-box"/>
    <property type="match status" value="1"/>
</dbReference>
<evidence type="ECO:0000313" key="3">
    <source>
        <dbReference type="RefSeq" id="XP_008574463.1"/>
    </source>
</evidence>
<organism evidence="2 3">
    <name type="scientific">Galeopterus variegatus</name>
    <name type="common">Malayan flying lemur</name>
    <name type="synonym">Cynocephalus variegatus</name>
    <dbReference type="NCBI Taxonomy" id="482537"/>
    <lineage>
        <taxon>Eukaryota</taxon>
        <taxon>Metazoa</taxon>
        <taxon>Chordata</taxon>
        <taxon>Craniata</taxon>
        <taxon>Vertebrata</taxon>
        <taxon>Euteleostomi</taxon>
        <taxon>Mammalia</taxon>
        <taxon>Eutheria</taxon>
        <taxon>Euarchontoglires</taxon>
        <taxon>Dermoptera</taxon>
        <taxon>Cynocephalidae</taxon>
        <taxon>Galeopterus</taxon>
    </lineage>
</organism>
<dbReference type="RefSeq" id="XP_008574463.1">
    <property type="nucleotide sequence ID" value="XM_008576241.1"/>
</dbReference>
<dbReference type="Gene3D" id="6.10.140.140">
    <property type="match status" value="1"/>
</dbReference>
<reference evidence="3" key="1">
    <citation type="submission" date="2025-08" db="UniProtKB">
        <authorList>
            <consortium name="RefSeq"/>
        </authorList>
    </citation>
    <scope>IDENTIFICATION</scope>
</reference>
<dbReference type="InterPro" id="IPR050169">
    <property type="entry name" value="Krueppel_C2H2_ZnF"/>
</dbReference>
<dbReference type="PANTHER" id="PTHR23232:SF163">
    <property type="entry name" value="ZINC FINGER PROTEIN 589"/>
    <property type="match status" value="1"/>
</dbReference>
<accession>A0ABM0R1H2</accession>
<gene>
    <name evidence="3" type="primary">LOC103593284</name>
</gene>
<dbReference type="PROSITE" id="PS50805">
    <property type="entry name" value="KRAB"/>
    <property type="match status" value="1"/>
</dbReference>
<dbReference type="SMART" id="SM00349">
    <property type="entry name" value="KRAB"/>
    <property type="match status" value="1"/>
</dbReference>
<dbReference type="PANTHER" id="PTHR23232">
    <property type="entry name" value="KRAB DOMAIN C2H2 ZINC FINGER"/>
    <property type="match status" value="1"/>
</dbReference>
<sequence length="94" mass="11106">MEETSSGIQMDLVTFEDVAVNFTQEDWTFLDPTQRNLYRDVILENYKNLATVGYQLFEPSLISWFKEKELRTVDRGILQEWEMHLKTKGSALQQ</sequence>
<dbReference type="SUPFAM" id="SSF109640">
    <property type="entry name" value="KRAB domain (Kruppel-associated box)"/>
    <property type="match status" value="1"/>
</dbReference>
<keyword evidence="2" id="KW-1185">Reference proteome</keyword>
<dbReference type="InterPro" id="IPR001909">
    <property type="entry name" value="KRAB"/>
</dbReference>
<proteinExistence type="predicted"/>